<dbReference type="Proteomes" id="UP000265618">
    <property type="component" value="Unassembled WGS sequence"/>
</dbReference>
<feature type="domain" description="OBG-type G" evidence="3">
    <location>
        <begin position="43"/>
        <end position="269"/>
    </location>
</feature>
<gene>
    <name evidence="5" type="ORF">KIPB_005325</name>
</gene>
<protein>
    <submittedName>
        <fullName evidence="5">Uncharacterized protein</fullName>
    </submittedName>
</protein>
<evidence type="ECO:0000256" key="2">
    <source>
        <dbReference type="ARBA" id="ARBA00023134"/>
    </source>
</evidence>
<dbReference type="PROSITE" id="PS00905">
    <property type="entry name" value="GTP1_OBG"/>
    <property type="match status" value="1"/>
</dbReference>
<dbReference type="InterPro" id="IPR005225">
    <property type="entry name" value="Small_GTP-bd"/>
</dbReference>
<dbReference type="InterPro" id="IPR031662">
    <property type="entry name" value="GTP-binding_2"/>
</dbReference>
<dbReference type="Pfam" id="PF02824">
    <property type="entry name" value="TGS"/>
    <property type="match status" value="1"/>
</dbReference>
<dbReference type="CDD" id="cd01896">
    <property type="entry name" value="DRG"/>
    <property type="match status" value="1"/>
</dbReference>
<accession>A0A9K3CV68</accession>
<dbReference type="SUPFAM" id="SSF52540">
    <property type="entry name" value="P-loop containing nucleoside triphosphate hydrolases"/>
    <property type="match status" value="1"/>
</dbReference>
<comment type="caution">
    <text evidence="5">The sequence shown here is derived from an EMBL/GenBank/DDBJ whole genome shotgun (WGS) entry which is preliminary data.</text>
</comment>
<dbReference type="InterPro" id="IPR006073">
    <property type="entry name" value="GTP-bd"/>
</dbReference>
<dbReference type="PRINTS" id="PR00326">
    <property type="entry name" value="GTP1OBG"/>
</dbReference>
<dbReference type="CDD" id="cd01666">
    <property type="entry name" value="TGS_DRG"/>
    <property type="match status" value="1"/>
</dbReference>
<name>A0A9K3CV68_9EUKA</name>
<keyword evidence="1" id="KW-0547">Nucleotide-binding</keyword>
<dbReference type="InterPro" id="IPR004095">
    <property type="entry name" value="TGS"/>
</dbReference>
<proteinExistence type="predicted"/>
<reference evidence="5 6" key="1">
    <citation type="journal article" date="2018" name="PLoS ONE">
        <title>The draft genome of Kipferlia bialata reveals reductive genome evolution in fornicate parasites.</title>
        <authorList>
            <person name="Tanifuji G."/>
            <person name="Takabayashi S."/>
            <person name="Kume K."/>
            <person name="Takagi M."/>
            <person name="Nakayama T."/>
            <person name="Kamikawa R."/>
            <person name="Inagaki Y."/>
            <person name="Hashimoto T."/>
        </authorList>
    </citation>
    <scope>NUCLEOTIDE SEQUENCE [LARGE SCALE GENOMIC DNA]</scope>
    <source>
        <strain evidence="5">NY0173</strain>
    </source>
</reference>
<dbReference type="InterPro" id="IPR027417">
    <property type="entry name" value="P-loop_NTPase"/>
</dbReference>
<dbReference type="SUPFAM" id="SSF81271">
    <property type="entry name" value="TGS-like"/>
    <property type="match status" value="1"/>
</dbReference>
<evidence type="ECO:0000313" key="6">
    <source>
        <dbReference type="Proteomes" id="UP000265618"/>
    </source>
</evidence>
<dbReference type="PROSITE" id="PS51880">
    <property type="entry name" value="TGS"/>
    <property type="match status" value="1"/>
</dbReference>
<dbReference type="Pfam" id="PF01926">
    <property type="entry name" value="MMR_HSR1"/>
    <property type="match status" value="1"/>
</dbReference>
<dbReference type="GO" id="GO:0005525">
    <property type="term" value="F:GTP binding"/>
    <property type="evidence" value="ECO:0007669"/>
    <property type="project" value="UniProtKB-KW"/>
</dbReference>
<evidence type="ECO:0000259" key="3">
    <source>
        <dbReference type="PROSITE" id="PS51710"/>
    </source>
</evidence>
<keyword evidence="6" id="KW-1185">Reference proteome</keyword>
<dbReference type="InterPro" id="IPR012675">
    <property type="entry name" value="Beta-grasp_dom_sf"/>
</dbReference>
<dbReference type="InterPro" id="IPR012676">
    <property type="entry name" value="TGS-like"/>
</dbReference>
<dbReference type="InterPro" id="IPR031167">
    <property type="entry name" value="G_OBG"/>
</dbReference>
<sequence>MLKNRALERVNAREAEVKVQLRKLTPNLNAAAQLKELDQRLKAHTAQIGFPSVGKSTFLSTVTETASACASYEFTTLTCVPGVLEMHGARIQVLDLPGIIEGAASGKGRGRQVIATARTSDLILMMLSAANADVERRKLIKELSEMGIRVNQQPPDVVITPKSRGGIQITSTCQLTHIDEDDIKKIIGHEFKTHNAEVVIRQDITVDQLIDVLVGNRVYMPCLYVVNKIDTLSFEALEHFALEPRTVVTSIKDGINIEYVKEMIWRSLGLVRVYTKPRGEPPCLDAKAAMFFPKGSTVEDVCKGIHKDFVSKFKGAKVWGRSVKFQPQNAGLSHVLADNDVVQILLD</sequence>
<dbReference type="FunFam" id="3.40.50.300:FF:001436">
    <property type="entry name" value="Developmentally-regulated GTP-binding protein"/>
    <property type="match status" value="1"/>
</dbReference>
<dbReference type="AlphaFoldDB" id="A0A9K3CV68"/>
<dbReference type="InterPro" id="IPR006074">
    <property type="entry name" value="GTP1-OBG_CS"/>
</dbReference>
<dbReference type="InterPro" id="IPR045001">
    <property type="entry name" value="DRG"/>
</dbReference>
<evidence type="ECO:0000313" key="5">
    <source>
        <dbReference type="EMBL" id="GIQ83919.1"/>
    </source>
</evidence>
<dbReference type="Gene3D" id="3.10.20.30">
    <property type="match status" value="1"/>
</dbReference>
<keyword evidence="2" id="KW-0342">GTP-binding</keyword>
<feature type="domain" description="TGS" evidence="4">
    <location>
        <begin position="269"/>
        <end position="346"/>
    </location>
</feature>
<dbReference type="Gene3D" id="6.10.140.1070">
    <property type="match status" value="1"/>
</dbReference>
<dbReference type="FunFam" id="3.10.20.30:FF:000003">
    <property type="entry name" value="Developmentally-regulated GTP-binding protein 1"/>
    <property type="match status" value="1"/>
</dbReference>
<dbReference type="EMBL" id="BDIP01001232">
    <property type="protein sequence ID" value="GIQ83919.1"/>
    <property type="molecule type" value="Genomic_DNA"/>
</dbReference>
<dbReference type="NCBIfam" id="TIGR00231">
    <property type="entry name" value="small_GTP"/>
    <property type="match status" value="1"/>
</dbReference>
<evidence type="ECO:0000259" key="4">
    <source>
        <dbReference type="PROSITE" id="PS51880"/>
    </source>
</evidence>
<dbReference type="GO" id="GO:0003924">
    <property type="term" value="F:GTPase activity"/>
    <property type="evidence" value="ECO:0007669"/>
    <property type="project" value="InterPro"/>
</dbReference>
<evidence type="ECO:0000256" key="1">
    <source>
        <dbReference type="ARBA" id="ARBA00022741"/>
    </source>
</evidence>
<dbReference type="PROSITE" id="PS51710">
    <property type="entry name" value="G_OBG"/>
    <property type="match status" value="1"/>
</dbReference>
<dbReference type="Pfam" id="PF16897">
    <property type="entry name" value="MMR_HSR1_Xtn"/>
    <property type="match status" value="1"/>
</dbReference>
<organism evidence="5 6">
    <name type="scientific">Kipferlia bialata</name>
    <dbReference type="NCBI Taxonomy" id="797122"/>
    <lineage>
        <taxon>Eukaryota</taxon>
        <taxon>Metamonada</taxon>
        <taxon>Carpediemonas-like organisms</taxon>
        <taxon>Kipferlia</taxon>
    </lineage>
</organism>
<dbReference type="PANTHER" id="PTHR43127">
    <property type="entry name" value="DEVELOPMENTALLY-REGULATED GTP-BINDING PROTEIN 2"/>
    <property type="match status" value="1"/>
</dbReference>
<dbReference type="OrthoDB" id="603at2759"/>